<proteinExistence type="predicted"/>
<evidence type="ECO:0000313" key="8">
    <source>
        <dbReference type="Proteomes" id="UP000278422"/>
    </source>
</evidence>
<evidence type="ECO:0000259" key="4">
    <source>
        <dbReference type="SMART" id="SM00563"/>
    </source>
</evidence>
<feature type="region of interest" description="Disordered" evidence="3">
    <location>
        <begin position="254"/>
        <end position="315"/>
    </location>
</feature>
<name>A0A3R8PFG6_9CORY</name>
<dbReference type="GO" id="GO:0003841">
    <property type="term" value="F:1-acylglycerol-3-phosphate O-acyltransferase activity"/>
    <property type="evidence" value="ECO:0007669"/>
    <property type="project" value="TreeGrafter"/>
</dbReference>
<dbReference type="InterPro" id="IPR002123">
    <property type="entry name" value="Plipid/glycerol_acylTrfase"/>
</dbReference>
<evidence type="ECO:0000256" key="1">
    <source>
        <dbReference type="ARBA" id="ARBA00022679"/>
    </source>
</evidence>
<dbReference type="Proteomes" id="UP000276526">
    <property type="component" value="Unassembled WGS sequence"/>
</dbReference>
<dbReference type="Proteomes" id="UP000278422">
    <property type="component" value="Unassembled WGS sequence"/>
</dbReference>
<gene>
    <name evidence="6" type="ORF">CXF42_06505</name>
    <name evidence="5" type="ORF">CXF48_05245</name>
</gene>
<keyword evidence="8" id="KW-1185">Reference proteome</keyword>
<dbReference type="GO" id="GO:0005886">
    <property type="term" value="C:plasma membrane"/>
    <property type="evidence" value="ECO:0007669"/>
    <property type="project" value="TreeGrafter"/>
</dbReference>
<dbReference type="RefSeq" id="WP_125174655.1">
    <property type="nucleotide sequence ID" value="NZ_JBHYBO010000119.1"/>
</dbReference>
<reference evidence="7 8" key="1">
    <citation type="submission" date="2018-01" db="EMBL/GenBank/DDBJ databases">
        <title>Twenty Corynebacterium bovis Genomes.</title>
        <authorList>
            <person name="Gulvik C.A."/>
        </authorList>
    </citation>
    <scope>NUCLEOTIDE SEQUENCE [LARGE SCALE GENOMIC DNA]</scope>
    <source>
        <strain evidence="6 8">16-2004</strain>
        <strain evidence="5 7">F6900</strain>
    </source>
</reference>
<feature type="domain" description="Phospholipid/glycerol acyltransferase" evidence="4">
    <location>
        <begin position="61"/>
        <end position="176"/>
    </location>
</feature>
<evidence type="ECO:0000256" key="3">
    <source>
        <dbReference type="SAM" id="MobiDB-lite"/>
    </source>
</evidence>
<dbReference type="AlphaFoldDB" id="A0A3R8PFG6"/>
<keyword evidence="2 6" id="KW-0012">Acyltransferase</keyword>
<keyword evidence="1 6" id="KW-0808">Transferase</keyword>
<dbReference type="GO" id="GO:0006654">
    <property type="term" value="P:phosphatidic acid biosynthetic process"/>
    <property type="evidence" value="ECO:0007669"/>
    <property type="project" value="TreeGrafter"/>
</dbReference>
<protein>
    <submittedName>
        <fullName evidence="6">1-acyl-sn-glycerol-3-phosphate acyltransferase</fullName>
    </submittedName>
</protein>
<evidence type="ECO:0000313" key="7">
    <source>
        <dbReference type="Proteomes" id="UP000276526"/>
    </source>
</evidence>
<dbReference type="EMBL" id="PQNK01000007">
    <property type="protein sequence ID" value="RRO86691.1"/>
    <property type="molecule type" value="Genomic_DNA"/>
</dbReference>
<dbReference type="EMBL" id="PQNQ01000015">
    <property type="protein sequence ID" value="RRQ03741.1"/>
    <property type="molecule type" value="Genomic_DNA"/>
</dbReference>
<organism evidence="6 8">
    <name type="scientific">Corynebacterium bovis</name>
    <dbReference type="NCBI Taxonomy" id="36808"/>
    <lineage>
        <taxon>Bacteria</taxon>
        <taxon>Bacillati</taxon>
        <taxon>Actinomycetota</taxon>
        <taxon>Actinomycetes</taxon>
        <taxon>Mycobacteriales</taxon>
        <taxon>Corynebacteriaceae</taxon>
        <taxon>Corynebacterium</taxon>
    </lineage>
</organism>
<dbReference type="CDD" id="cd07989">
    <property type="entry name" value="LPLAT_AGPAT-like"/>
    <property type="match status" value="1"/>
</dbReference>
<dbReference type="SUPFAM" id="SSF69593">
    <property type="entry name" value="Glycerol-3-phosphate (1)-acyltransferase"/>
    <property type="match status" value="1"/>
</dbReference>
<feature type="compositionally biased region" description="Basic residues" evidence="3">
    <location>
        <begin position="303"/>
        <end position="315"/>
    </location>
</feature>
<feature type="compositionally biased region" description="Basic and acidic residues" evidence="3">
    <location>
        <begin position="259"/>
        <end position="292"/>
    </location>
</feature>
<dbReference type="PANTHER" id="PTHR10434">
    <property type="entry name" value="1-ACYL-SN-GLYCEROL-3-PHOSPHATE ACYLTRANSFERASE"/>
    <property type="match status" value="1"/>
</dbReference>
<comment type="caution">
    <text evidence="6">The sequence shown here is derived from an EMBL/GenBank/DDBJ whole genome shotgun (WGS) entry which is preliminary data.</text>
</comment>
<evidence type="ECO:0000313" key="5">
    <source>
        <dbReference type="EMBL" id="RRO86691.1"/>
    </source>
</evidence>
<sequence length="315" mass="35459">MSRTETFILPPGHDRGPDHPEARELFYGRIIIPAAKLWMRLVQRVQVVILHPERSPLDGGALLAVNHTGYWDFVYGGIPAHFHGRRLVRFMAKKEIWDAPVAGPVMTGMHHIPVDRADGQASMDEAVRRLRAGQLVGIFPEATISRSFEVKELRQGAARIAREAGAPLIPVAIWGSQRIWTKGRKPVWRPDGVNLVMAVGEPVEVDDDAAATTDRLRAAMQALVEDARAEYVRRYGPMPAGEFWVPAALGGSAPTLDEATVKDREDQQRRKEQRAAREQAKADRDRRNREELAAAPGPLRPVVRLRQRWRDRRRS</sequence>
<accession>A0A3R8PFG6</accession>
<evidence type="ECO:0000313" key="6">
    <source>
        <dbReference type="EMBL" id="RRQ03741.1"/>
    </source>
</evidence>
<dbReference type="Pfam" id="PF01553">
    <property type="entry name" value="Acyltransferase"/>
    <property type="match status" value="1"/>
</dbReference>
<dbReference type="SMART" id="SM00563">
    <property type="entry name" value="PlsC"/>
    <property type="match status" value="1"/>
</dbReference>
<dbReference type="PANTHER" id="PTHR10434:SF55">
    <property type="entry name" value="POSSIBLE ACYLTRANSFERASE"/>
    <property type="match status" value="1"/>
</dbReference>
<evidence type="ECO:0000256" key="2">
    <source>
        <dbReference type="ARBA" id="ARBA00023315"/>
    </source>
</evidence>